<keyword evidence="14" id="KW-1185">Reference proteome</keyword>
<dbReference type="PANTHER" id="PTHR15860">
    <property type="entry name" value="UNCHARACTERIZED RING FINGER-CONTAINING PROTEIN"/>
    <property type="match status" value="1"/>
</dbReference>
<dbReference type="EMBL" id="JAZGQO010000002">
    <property type="protein sequence ID" value="KAK6190967.1"/>
    <property type="molecule type" value="Genomic_DNA"/>
</dbReference>
<sequence length="423" mass="49152">MASEGQQTRYSVNLNVPLMPRNFNMAHMAQGLLPNLPSQFTRPVRPVFHHGPRLEGMRPSSVVLDMDNIAPEFMQARSNLPPHLNLQQQFDLQQQLASLHDINQNTNGATTNPQEEPPPSPNGGLENQLDWRLFVSWLQNSGIFIILLFLKLMYDHRLGVLIFLALGGTFYYVNQKLVASIHQCSVRESGNKRHLLQLGGLVFYLFNNMAFVYYMFSDQALWKSLIFSTPNVAEFDIWTLLWVVLINDYMIKFATVIIKAFITMIPSQLLKHRRRGKYYMFIEYLSQCFRQIIPIIPWMHFLSDDQHTGKWFASFEVIVYLLFKVNIVWASIRELQKAFQRLRVHTVFGSKPGSEDLKVRGENCPICQDDLKDAVMLTCKHIFCEDCVSVWFDRERTCPMCRAQITDNPSFQDGTTVMHLQWY</sequence>
<dbReference type="GO" id="GO:0016020">
    <property type="term" value="C:membrane"/>
    <property type="evidence" value="ECO:0007669"/>
    <property type="project" value="UniProtKB-SubCell"/>
</dbReference>
<keyword evidence="6" id="KW-0862">Zinc</keyword>
<keyword evidence="2 11" id="KW-0812">Transmembrane</keyword>
<evidence type="ECO:0000256" key="4">
    <source>
        <dbReference type="ARBA" id="ARBA00022771"/>
    </source>
</evidence>
<feature type="transmembrane region" description="Helical" evidence="11">
    <location>
        <begin position="278"/>
        <end position="299"/>
    </location>
</feature>
<organism evidence="13 14">
    <name type="scientific">Patella caerulea</name>
    <name type="common">Rayed Mediterranean limpet</name>
    <dbReference type="NCBI Taxonomy" id="87958"/>
    <lineage>
        <taxon>Eukaryota</taxon>
        <taxon>Metazoa</taxon>
        <taxon>Spiralia</taxon>
        <taxon>Lophotrochozoa</taxon>
        <taxon>Mollusca</taxon>
        <taxon>Gastropoda</taxon>
        <taxon>Patellogastropoda</taxon>
        <taxon>Patelloidea</taxon>
        <taxon>Patellidae</taxon>
        <taxon>Patella</taxon>
    </lineage>
</organism>
<evidence type="ECO:0000256" key="8">
    <source>
        <dbReference type="ARBA" id="ARBA00023136"/>
    </source>
</evidence>
<evidence type="ECO:0000256" key="7">
    <source>
        <dbReference type="ARBA" id="ARBA00022989"/>
    </source>
</evidence>
<name>A0AAN8Q7S5_PATCE</name>
<dbReference type="Proteomes" id="UP001347796">
    <property type="component" value="Unassembled WGS sequence"/>
</dbReference>
<reference evidence="13 14" key="1">
    <citation type="submission" date="2024-01" db="EMBL/GenBank/DDBJ databases">
        <title>The genome of the rayed Mediterranean limpet Patella caerulea (Linnaeus, 1758).</title>
        <authorList>
            <person name="Anh-Thu Weber A."/>
            <person name="Halstead-Nussloch G."/>
        </authorList>
    </citation>
    <scope>NUCLEOTIDE SEQUENCE [LARGE SCALE GENOMIC DNA]</scope>
    <source>
        <strain evidence="13">AATW-2023a</strain>
        <tissue evidence="13">Whole specimen</tissue>
    </source>
</reference>
<feature type="transmembrane region" description="Helical" evidence="11">
    <location>
        <begin position="156"/>
        <end position="174"/>
    </location>
</feature>
<keyword evidence="8 11" id="KW-0472">Membrane</keyword>
<keyword evidence="4 9" id="KW-0863">Zinc-finger</keyword>
<feature type="domain" description="RING-type" evidence="12">
    <location>
        <begin position="364"/>
        <end position="402"/>
    </location>
</feature>
<dbReference type="PANTHER" id="PTHR15860:SF0">
    <property type="entry name" value="LP20373P"/>
    <property type="match status" value="1"/>
</dbReference>
<dbReference type="CDD" id="cd16532">
    <property type="entry name" value="RING-HC_RNFT1-like"/>
    <property type="match status" value="1"/>
</dbReference>
<keyword evidence="7 11" id="KW-1133">Transmembrane helix</keyword>
<feature type="compositionally biased region" description="Polar residues" evidence="10">
    <location>
        <begin position="103"/>
        <end position="114"/>
    </location>
</feature>
<evidence type="ECO:0000256" key="2">
    <source>
        <dbReference type="ARBA" id="ARBA00022692"/>
    </source>
</evidence>
<dbReference type="Gene3D" id="3.30.40.10">
    <property type="entry name" value="Zinc/RING finger domain, C3HC4 (zinc finger)"/>
    <property type="match status" value="1"/>
</dbReference>
<evidence type="ECO:0000256" key="1">
    <source>
        <dbReference type="ARBA" id="ARBA00004141"/>
    </source>
</evidence>
<evidence type="ECO:0000256" key="6">
    <source>
        <dbReference type="ARBA" id="ARBA00022833"/>
    </source>
</evidence>
<comment type="subcellular location">
    <subcellularLocation>
        <location evidence="1">Membrane</location>
        <topology evidence="1">Multi-pass membrane protein</topology>
    </subcellularLocation>
</comment>
<proteinExistence type="predicted"/>
<evidence type="ECO:0000256" key="11">
    <source>
        <dbReference type="SAM" id="Phobius"/>
    </source>
</evidence>
<feature type="transmembrane region" description="Helical" evidence="11">
    <location>
        <begin position="237"/>
        <end position="258"/>
    </location>
</feature>
<dbReference type="InterPro" id="IPR044235">
    <property type="entry name" value="RNFT1/2"/>
</dbReference>
<feature type="transmembrane region" description="Helical" evidence="11">
    <location>
        <begin position="131"/>
        <end position="150"/>
    </location>
</feature>
<dbReference type="GO" id="GO:1904294">
    <property type="term" value="P:positive regulation of ERAD pathway"/>
    <property type="evidence" value="ECO:0007669"/>
    <property type="project" value="InterPro"/>
</dbReference>
<evidence type="ECO:0000313" key="13">
    <source>
        <dbReference type="EMBL" id="KAK6190967.1"/>
    </source>
</evidence>
<dbReference type="GO" id="GO:0008270">
    <property type="term" value="F:zinc ion binding"/>
    <property type="evidence" value="ECO:0007669"/>
    <property type="project" value="UniProtKB-KW"/>
</dbReference>
<dbReference type="SMART" id="SM00184">
    <property type="entry name" value="RING"/>
    <property type="match status" value="1"/>
</dbReference>
<keyword evidence="5" id="KW-0833">Ubl conjugation pathway</keyword>
<evidence type="ECO:0000256" key="3">
    <source>
        <dbReference type="ARBA" id="ARBA00022723"/>
    </source>
</evidence>
<dbReference type="GO" id="GO:0061630">
    <property type="term" value="F:ubiquitin protein ligase activity"/>
    <property type="evidence" value="ECO:0007669"/>
    <property type="project" value="InterPro"/>
</dbReference>
<evidence type="ECO:0000256" key="5">
    <source>
        <dbReference type="ARBA" id="ARBA00022786"/>
    </source>
</evidence>
<dbReference type="PROSITE" id="PS00518">
    <property type="entry name" value="ZF_RING_1"/>
    <property type="match status" value="1"/>
</dbReference>
<evidence type="ECO:0000256" key="10">
    <source>
        <dbReference type="SAM" id="MobiDB-lite"/>
    </source>
</evidence>
<feature type="region of interest" description="Disordered" evidence="10">
    <location>
        <begin position="103"/>
        <end position="123"/>
    </location>
</feature>
<protein>
    <recommendedName>
        <fullName evidence="12">RING-type domain-containing protein</fullName>
    </recommendedName>
</protein>
<evidence type="ECO:0000259" key="12">
    <source>
        <dbReference type="PROSITE" id="PS50089"/>
    </source>
</evidence>
<keyword evidence="3" id="KW-0479">Metal-binding</keyword>
<dbReference type="InterPro" id="IPR017907">
    <property type="entry name" value="Znf_RING_CS"/>
</dbReference>
<evidence type="ECO:0000313" key="14">
    <source>
        <dbReference type="Proteomes" id="UP001347796"/>
    </source>
</evidence>
<evidence type="ECO:0000256" key="9">
    <source>
        <dbReference type="PROSITE-ProRule" id="PRU00175"/>
    </source>
</evidence>
<dbReference type="SUPFAM" id="SSF57850">
    <property type="entry name" value="RING/U-box"/>
    <property type="match status" value="1"/>
</dbReference>
<gene>
    <name evidence="13" type="ORF">SNE40_002723</name>
</gene>
<dbReference type="PROSITE" id="PS50089">
    <property type="entry name" value="ZF_RING_2"/>
    <property type="match status" value="1"/>
</dbReference>
<dbReference type="AlphaFoldDB" id="A0AAN8Q7S5"/>
<dbReference type="InterPro" id="IPR013083">
    <property type="entry name" value="Znf_RING/FYVE/PHD"/>
</dbReference>
<feature type="transmembrane region" description="Helical" evidence="11">
    <location>
        <begin position="311"/>
        <end position="332"/>
    </location>
</feature>
<feature type="transmembrane region" description="Helical" evidence="11">
    <location>
        <begin position="195"/>
        <end position="217"/>
    </location>
</feature>
<comment type="caution">
    <text evidence="13">The sequence shown here is derived from an EMBL/GenBank/DDBJ whole genome shotgun (WGS) entry which is preliminary data.</text>
</comment>
<accession>A0AAN8Q7S5</accession>
<dbReference type="InterPro" id="IPR001841">
    <property type="entry name" value="Znf_RING"/>
</dbReference>
<dbReference type="Pfam" id="PF13920">
    <property type="entry name" value="zf-C3HC4_3"/>
    <property type="match status" value="1"/>
</dbReference>